<protein>
    <recommendedName>
        <fullName evidence="2">Terminase large subunit gp17-like C-terminal domain-containing protein</fullName>
    </recommendedName>
</protein>
<dbReference type="InterPro" id="IPR027417">
    <property type="entry name" value="P-loop_NTPase"/>
</dbReference>
<dbReference type="Gene3D" id="3.40.50.300">
    <property type="entry name" value="P-loop containing nucleotide triphosphate hydrolases"/>
    <property type="match status" value="1"/>
</dbReference>
<accession>A0A0F9S042</accession>
<evidence type="ECO:0008006" key="2">
    <source>
        <dbReference type="Google" id="ProtNLM"/>
    </source>
</evidence>
<dbReference type="EMBL" id="LAZR01000878">
    <property type="protein sequence ID" value="KKN55597.1"/>
    <property type="molecule type" value="Genomic_DNA"/>
</dbReference>
<gene>
    <name evidence="1" type="ORF">LCGC14_0580690</name>
</gene>
<name>A0A0F9S042_9ZZZZ</name>
<dbReference type="AlphaFoldDB" id="A0A0F9S042"/>
<dbReference type="Gene3D" id="3.30.420.240">
    <property type="match status" value="1"/>
</dbReference>
<comment type="caution">
    <text evidence="1">The sequence shown here is derived from an EMBL/GenBank/DDBJ whole genome shotgun (WGS) entry which is preliminary data.</text>
</comment>
<reference evidence="1" key="1">
    <citation type="journal article" date="2015" name="Nature">
        <title>Complex archaea that bridge the gap between prokaryotes and eukaryotes.</title>
        <authorList>
            <person name="Spang A."/>
            <person name="Saw J.H."/>
            <person name="Jorgensen S.L."/>
            <person name="Zaremba-Niedzwiedzka K."/>
            <person name="Martijn J."/>
            <person name="Lind A.E."/>
            <person name="van Eijk R."/>
            <person name="Schleper C."/>
            <person name="Guy L."/>
            <person name="Ettema T.J."/>
        </authorList>
    </citation>
    <scope>NUCLEOTIDE SEQUENCE</scope>
</reference>
<evidence type="ECO:0000313" key="1">
    <source>
        <dbReference type="EMBL" id="KKN55597.1"/>
    </source>
</evidence>
<organism evidence="1">
    <name type="scientific">marine sediment metagenome</name>
    <dbReference type="NCBI Taxonomy" id="412755"/>
    <lineage>
        <taxon>unclassified sequences</taxon>
        <taxon>metagenomes</taxon>
        <taxon>ecological metagenomes</taxon>
    </lineage>
</organism>
<sequence length="583" mass="66830">MKNKAKTYQMAEVVDSMSFPKFARHNLKIVTMQGKLEYLNLNRPQQLVHSILERQRAAGLPMRAIVLKARREGVSTYVSARFFREINKRENRFATVCSADAEATDKVYKMVRLFQDEIPQDTRRKTKWSSKKEIVYSSPHRSEYLCQTAGTEVLGRGGLTHYLHITEFAFWKKAKEQFGGAAQEVPDDPETAIIIESTANGTGGAFYDMYVKAVERYKATGSLDGYIPIFLPWFIFKAYSRTPPSGWVPSEEERVLQHTHQLSDSQLYWRSWAIENKCQGDIRLFKQEYPATWQEAFQSSGSPVFTQGIINYQSRFIRTDMKFGLFDHKTGDFIPNAGGRYGWQILDFAGAEEHVIGVDTREHKLTDEKDVKSERDFDGVVVMGRKSGKRAVKAILHCQMSQKELGLQVLGACRHYNMAWVVPEIPMGMMVLEILNEYSYPYIYHRRNKEFQIVPQETEDMGFRTTPVTRHYLVNDMIGVIRSEAVLVQFQEILDQMKVFIYDKKGKPVHMSGRHDDLMFGLALAIQGDLVCPKSYGKELPEYTDEGNEIKGGQMDGGLDSLARIGAFDTLDEDEDEDLMFTE</sequence>
<proteinExistence type="predicted"/>